<feature type="transmembrane region" description="Helical" evidence="8">
    <location>
        <begin position="129"/>
        <end position="148"/>
    </location>
</feature>
<dbReference type="InterPro" id="IPR000715">
    <property type="entry name" value="Glycosyl_transferase_4"/>
</dbReference>
<evidence type="ECO:0000256" key="6">
    <source>
        <dbReference type="ARBA" id="ARBA00023136"/>
    </source>
</evidence>
<evidence type="ECO:0000256" key="8">
    <source>
        <dbReference type="SAM" id="Phobius"/>
    </source>
</evidence>
<name>A0A1S2LWR1_9BACI</name>
<dbReference type="PROSITE" id="PS01348">
    <property type="entry name" value="MRAY_2"/>
    <property type="match status" value="1"/>
</dbReference>
<gene>
    <name evidence="11" type="ORF">AWH56_006040</name>
    <name evidence="10" type="ORF">AWH56_08395</name>
    <name evidence="9" type="ORF">AWH56_10750</name>
</gene>
<dbReference type="InterPro" id="IPR018480">
    <property type="entry name" value="PNAcMuramoyl-5peptid_Trfase_CS"/>
</dbReference>
<dbReference type="KEGG" id="aia:AWH56_006040"/>
<reference evidence="11 12" key="3">
    <citation type="journal article" date="2019" name="Int. J. Syst. Evol. Microbiol.">
        <title>Anaerobacillus isosaccharinicus sp. nov., an alkaliphilic bacterium which degrades isosaccharinic acid.</title>
        <authorList>
            <person name="Bassil N.M."/>
            <person name="Lloyd J.R."/>
        </authorList>
    </citation>
    <scope>NUCLEOTIDE SEQUENCE [LARGE SCALE GENOMIC DNA]</scope>
    <source>
        <strain evidence="11 12">NB2006</strain>
    </source>
</reference>
<keyword evidence="2" id="KW-1003">Cell membrane</keyword>
<keyword evidence="12" id="KW-1185">Reference proteome</keyword>
<comment type="cofactor">
    <cofactor evidence="7">
        <name>Mg(2+)</name>
        <dbReference type="ChEBI" id="CHEBI:18420"/>
    </cofactor>
</comment>
<reference evidence="11" key="4">
    <citation type="submission" date="2020-10" db="EMBL/GenBank/DDBJ databases">
        <authorList>
            <person name="Bassil N.M."/>
            <person name="Lloyd J.R."/>
        </authorList>
    </citation>
    <scope>NUCLEOTIDE SEQUENCE</scope>
    <source>
        <strain evidence="11">NB2006</strain>
    </source>
</reference>
<dbReference type="GO" id="GO:0009103">
    <property type="term" value="P:lipopolysaccharide biosynthetic process"/>
    <property type="evidence" value="ECO:0007669"/>
    <property type="project" value="TreeGrafter"/>
</dbReference>
<sequence length="363" mass="39622">MLAIHFIITFLLALTVSVVLSPLVIKFANKIGLVDKPDERRVHKKIMPRAGGLAIFGGFIAAVIYVATISNFPKGIIIGAAIIVLTGFLDDKYQIKPIQKLFGQALATTIVLLDGFQITYITIPFTDTMVHIVPALAIPISFIWIIGVTNAINLIDGLDGLAGGVSAIAATSIFIMAIIMGNIQVALLALALIGSIIGFLFFNFHPAKIFMGDTGSLLLGFLLAVFSVISFKQITLVTLFVPIIILAVPIVDTLIAIVRRKMNNQRIMDADKSHLHHRLLDIGLSHKQAVLYIYGIAVVFGTSAILFYKANLLGSVLIFIVLLVMTELLIEKLALINKQYRPMLKFYSKLKVAVASRLERAKM</sequence>
<evidence type="ECO:0000256" key="2">
    <source>
        <dbReference type="ARBA" id="ARBA00022475"/>
    </source>
</evidence>
<feature type="transmembrane region" description="Helical" evidence="8">
    <location>
        <begin position="46"/>
        <end position="66"/>
    </location>
</feature>
<proteinExistence type="predicted"/>
<evidence type="ECO:0000256" key="1">
    <source>
        <dbReference type="ARBA" id="ARBA00004651"/>
    </source>
</evidence>
<dbReference type="GO" id="GO:0044038">
    <property type="term" value="P:cell wall macromolecule biosynthetic process"/>
    <property type="evidence" value="ECO:0007669"/>
    <property type="project" value="TreeGrafter"/>
</dbReference>
<feature type="transmembrane region" description="Helical" evidence="8">
    <location>
        <begin position="216"/>
        <end position="234"/>
    </location>
</feature>
<organism evidence="9 12">
    <name type="scientific">Anaerobacillus isosaccharinicus</name>
    <dbReference type="NCBI Taxonomy" id="1532552"/>
    <lineage>
        <taxon>Bacteria</taxon>
        <taxon>Bacillati</taxon>
        <taxon>Bacillota</taxon>
        <taxon>Bacilli</taxon>
        <taxon>Bacillales</taxon>
        <taxon>Bacillaceae</taxon>
        <taxon>Anaerobacillus</taxon>
    </lineage>
</organism>
<dbReference type="AlphaFoldDB" id="A0A1S2LWR1"/>
<evidence type="ECO:0000256" key="3">
    <source>
        <dbReference type="ARBA" id="ARBA00022679"/>
    </source>
</evidence>
<feature type="binding site" evidence="7">
    <location>
        <position position="213"/>
    </location>
    <ligand>
        <name>Mg(2+)</name>
        <dbReference type="ChEBI" id="CHEBI:18420"/>
    </ligand>
</feature>
<evidence type="ECO:0000313" key="9">
    <source>
        <dbReference type="EMBL" id="OIJ16968.1"/>
    </source>
</evidence>
<feature type="transmembrane region" description="Helical" evidence="8">
    <location>
        <begin position="185"/>
        <end position="204"/>
    </location>
</feature>
<keyword evidence="5 8" id="KW-1133">Transmembrane helix</keyword>
<accession>A0A1S2LWR1</accession>
<reference evidence="9 12" key="1">
    <citation type="submission" date="2016-10" db="EMBL/GenBank/DDBJ databases">
        <title>Draft genome sequences of four alkaliphilic bacteria belonging to the Anaerobacillus genus.</title>
        <authorList>
            <person name="Bassil N.M."/>
            <person name="Lloyd J.R."/>
        </authorList>
    </citation>
    <scope>NUCLEOTIDE SEQUENCE [LARGE SCALE GENOMIC DNA]</scope>
    <source>
        <strain evidence="9 12">NB2006</strain>
    </source>
</reference>
<keyword evidence="7" id="KW-0479">Metal-binding</keyword>
<feature type="transmembrane region" description="Helical" evidence="8">
    <location>
        <begin position="289"/>
        <end position="308"/>
    </location>
</feature>
<dbReference type="GO" id="GO:0016780">
    <property type="term" value="F:phosphotransferase activity, for other substituted phosphate groups"/>
    <property type="evidence" value="ECO:0007669"/>
    <property type="project" value="InterPro"/>
</dbReference>
<protein>
    <submittedName>
        <fullName evidence="9">Undecaprenyl-phosphate alpha-N-acetylglucosaminyl 1-phosphate transferase</fullName>
    </submittedName>
    <submittedName>
        <fullName evidence="11">Undecaprenyl/decaprenyl-phosphate alpha-N-acetylglucosaminyl 1-phosphate transferase</fullName>
    </submittedName>
</protein>
<dbReference type="GO" id="GO:0071555">
    <property type="term" value="P:cell wall organization"/>
    <property type="evidence" value="ECO:0007669"/>
    <property type="project" value="TreeGrafter"/>
</dbReference>
<dbReference type="CDD" id="cd06853">
    <property type="entry name" value="GT_WecA_like"/>
    <property type="match status" value="1"/>
</dbReference>
<evidence type="ECO:0000313" key="11">
    <source>
        <dbReference type="EMBL" id="QOY37192.1"/>
    </source>
</evidence>
<feature type="transmembrane region" description="Helical" evidence="8">
    <location>
        <begin position="6"/>
        <end position="25"/>
    </location>
</feature>
<evidence type="ECO:0000256" key="7">
    <source>
        <dbReference type="PIRSR" id="PIRSR600715-1"/>
    </source>
</evidence>
<keyword evidence="4 8" id="KW-0812">Transmembrane</keyword>
<feature type="transmembrane region" description="Helical" evidence="8">
    <location>
        <begin position="240"/>
        <end position="258"/>
    </location>
</feature>
<evidence type="ECO:0000256" key="4">
    <source>
        <dbReference type="ARBA" id="ARBA00022692"/>
    </source>
</evidence>
<evidence type="ECO:0000313" key="12">
    <source>
        <dbReference type="Proteomes" id="UP000180175"/>
    </source>
</evidence>
<dbReference type="EMBL" id="LQXD01000073">
    <property type="protein sequence ID" value="OIJ20213.1"/>
    <property type="molecule type" value="Genomic_DNA"/>
</dbReference>
<feature type="transmembrane region" description="Helical" evidence="8">
    <location>
        <begin position="101"/>
        <end position="123"/>
    </location>
</feature>
<dbReference type="GO" id="GO:0005886">
    <property type="term" value="C:plasma membrane"/>
    <property type="evidence" value="ECO:0007669"/>
    <property type="project" value="UniProtKB-SubCell"/>
</dbReference>
<feature type="binding site" evidence="7">
    <location>
        <position position="153"/>
    </location>
    <ligand>
        <name>Mg(2+)</name>
        <dbReference type="ChEBI" id="CHEBI:18420"/>
    </ligand>
</feature>
<comment type="subcellular location">
    <subcellularLocation>
        <location evidence="1">Cell membrane</location>
        <topology evidence="1">Multi-pass membrane protein</topology>
    </subcellularLocation>
</comment>
<dbReference type="EMBL" id="LQXD01000096">
    <property type="protein sequence ID" value="OIJ16968.1"/>
    <property type="molecule type" value="Genomic_DNA"/>
</dbReference>
<feature type="transmembrane region" description="Helical" evidence="8">
    <location>
        <begin position="160"/>
        <end position="179"/>
    </location>
</feature>
<dbReference type="OrthoDB" id="9783652at2"/>
<evidence type="ECO:0000313" key="10">
    <source>
        <dbReference type="EMBL" id="OIJ20213.1"/>
    </source>
</evidence>
<dbReference type="Pfam" id="PF00953">
    <property type="entry name" value="Glycos_transf_4"/>
    <property type="match status" value="1"/>
</dbReference>
<dbReference type="EMBL" id="CP063356">
    <property type="protein sequence ID" value="QOY37192.1"/>
    <property type="molecule type" value="Genomic_DNA"/>
</dbReference>
<dbReference type="PANTHER" id="PTHR22926:SF3">
    <property type="entry name" value="UNDECAPRENYL-PHOSPHATE ALPHA-N-ACETYLGLUCOSAMINYL 1-PHOSPHATE TRANSFERASE"/>
    <property type="match status" value="1"/>
</dbReference>
<evidence type="ECO:0000256" key="5">
    <source>
        <dbReference type="ARBA" id="ARBA00022989"/>
    </source>
</evidence>
<feature type="transmembrane region" description="Helical" evidence="8">
    <location>
        <begin position="314"/>
        <end position="335"/>
    </location>
</feature>
<dbReference type="Proteomes" id="UP000180175">
    <property type="component" value="Chromosome"/>
</dbReference>
<dbReference type="RefSeq" id="WP_071316722.1">
    <property type="nucleotide sequence ID" value="NZ_CP063356.2"/>
</dbReference>
<feature type="transmembrane region" description="Helical" evidence="8">
    <location>
        <begin position="72"/>
        <end position="89"/>
    </location>
</feature>
<dbReference type="GO" id="GO:0046872">
    <property type="term" value="F:metal ion binding"/>
    <property type="evidence" value="ECO:0007669"/>
    <property type="project" value="UniProtKB-KW"/>
</dbReference>
<dbReference type="PANTHER" id="PTHR22926">
    <property type="entry name" value="PHOSPHO-N-ACETYLMURAMOYL-PENTAPEPTIDE-TRANSFERASE"/>
    <property type="match status" value="1"/>
</dbReference>
<reference evidence="11 12" key="2">
    <citation type="journal article" date="2017" name="Genome Announc.">
        <title>Draft Genome Sequences of Four Alkaliphilic Bacteria Belonging to the Anaerobacillus Genus.</title>
        <authorList>
            <person name="Bassil N.M."/>
            <person name="Lloyd J.R."/>
        </authorList>
    </citation>
    <scope>NUCLEOTIDE SEQUENCE [LARGE SCALE GENOMIC DNA]</scope>
    <source>
        <strain evidence="11 12">NB2006</strain>
    </source>
</reference>
<keyword evidence="6 8" id="KW-0472">Membrane</keyword>
<keyword evidence="3 9" id="KW-0808">Transferase</keyword>
<keyword evidence="7" id="KW-0460">Magnesium</keyword>